<dbReference type="PROSITE" id="PS51352">
    <property type="entry name" value="THIOREDOXIN_2"/>
    <property type="match status" value="1"/>
</dbReference>
<proteinExistence type="inferred from homology"/>
<organism evidence="8 9">
    <name type="scientific">Basidiobolus ranarum</name>
    <dbReference type="NCBI Taxonomy" id="34480"/>
    <lineage>
        <taxon>Eukaryota</taxon>
        <taxon>Fungi</taxon>
        <taxon>Fungi incertae sedis</taxon>
        <taxon>Zoopagomycota</taxon>
        <taxon>Entomophthoromycotina</taxon>
        <taxon>Basidiobolomycetes</taxon>
        <taxon>Basidiobolales</taxon>
        <taxon>Basidiobolaceae</taxon>
        <taxon>Basidiobolus</taxon>
    </lineage>
</organism>
<dbReference type="InterPro" id="IPR013740">
    <property type="entry name" value="Redoxin"/>
</dbReference>
<reference evidence="8 9" key="1">
    <citation type="submission" date="2023-04" db="EMBL/GenBank/DDBJ databases">
        <title>Genome of Basidiobolus ranarum AG-B5.</title>
        <authorList>
            <person name="Stajich J.E."/>
            <person name="Carter-House D."/>
            <person name="Gryganskyi A."/>
        </authorList>
    </citation>
    <scope>NUCLEOTIDE SEQUENCE [LARGE SCALE GENOMIC DNA]</scope>
    <source>
        <strain evidence="8 9">AG-B5</strain>
    </source>
</reference>
<keyword evidence="3 6" id="KW-0049">Antioxidant</keyword>
<dbReference type="Gene3D" id="3.40.30.10">
    <property type="entry name" value="Glutaredoxin"/>
    <property type="match status" value="1"/>
</dbReference>
<feature type="domain" description="Thioredoxin" evidence="7">
    <location>
        <begin position="20"/>
        <end position="149"/>
    </location>
</feature>
<gene>
    <name evidence="8" type="ORF">K7432_002362</name>
</gene>
<dbReference type="PANTHER" id="PTHR10430">
    <property type="entry name" value="PEROXIREDOXIN"/>
    <property type="match status" value="1"/>
</dbReference>
<dbReference type="InterPro" id="IPR037944">
    <property type="entry name" value="PRX5-like"/>
</dbReference>
<dbReference type="Pfam" id="PF08534">
    <property type="entry name" value="Redoxin"/>
    <property type="match status" value="1"/>
</dbReference>
<keyword evidence="5 6" id="KW-0676">Redox-active center</keyword>
<keyword evidence="2 6" id="KW-0575">Peroxidase</keyword>
<evidence type="ECO:0000256" key="2">
    <source>
        <dbReference type="ARBA" id="ARBA00022559"/>
    </source>
</evidence>
<dbReference type="CDD" id="cd03013">
    <property type="entry name" value="PRX5_like"/>
    <property type="match status" value="1"/>
</dbReference>
<evidence type="ECO:0000256" key="3">
    <source>
        <dbReference type="ARBA" id="ARBA00022862"/>
    </source>
</evidence>
<sequence length="185" mass="20799">MLRHILPSINRRYATIAPLIKIGDKIPNTPLREASPFNQVNAFDALKLYKKVLILGSPGAFNPLDSRSQIPCYLDHMHDLASHGVDMLAFISVNDPFVTKAWEESFNVDNSKVRFLADPQGEFVSSIGLEQQSKEGTQIFSKRFAMILEEGKVKQLFVEPENGLTCSYPSSILHNLSHPEFTRNP</sequence>
<protein>
    <recommendedName>
        <fullName evidence="7">Thioredoxin domain-containing protein</fullName>
    </recommendedName>
</protein>
<name>A0ABR2W7Y3_9FUNG</name>
<dbReference type="SUPFAM" id="SSF52833">
    <property type="entry name" value="Thioredoxin-like"/>
    <property type="match status" value="1"/>
</dbReference>
<dbReference type="PANTHER" id="PTHR10430:SF16">
    <property type="entry name" value="PEROXIREDOXIN-5, MITOCHONDRIAL"/>
    <property type="match status" value="1"/>
</dbReference>
<dbReference type="InterPro" id="IPR036249">
    <property type="entry name" value="Thioredoxin-like_sf"/>
</dbReference>
<evidence type="ECO:0000256" key="5">
    <source>
        <dbReference type="ARBA" id="ARBA00023284"/>
    </source>
</evidence>
<evidence type="ECO:0000256" key="4">
    <source>
        <dbReference type="ARBA" id="ARBA00023002"/>
    </source>
</evidence>
<evidence type="ECO:0000313" key="9">
    <source>
        <dbReference type="Proteomes" id="UP001479436"/>
    </source>
</evidence>
<keyword evidence="9" id="KW-1185">Reference proteome</keyword>
<dbReference type="Proteomes" id="UP001479436">
    <property type="component" value="Unassembled WGS sequence"/>
</dbReference>
<comment type="function">
    <text evidence="6">Thiol-specific peroxidase that catalyzes the reduction of hydrogen peroxide and organic hydroperoxides to water and alcohols, respectively. Plays a role in cell protection against oxidative stress by detoxifying peroxides.</text>
</comment>
<evidence type="ECO:0000313" key="8">
    <source>
        <dbReference type="EMBL" id="KAK9722823.1"/>
    </source>
</evidence>
<dbReference type="EMBL" id="JASJQH010006938">
    <property type="protein sequence ID" value="KAK9722823.1"/>
    <property type="molecule type" value="Genomic_DNA"/>
</dbReference>
<comment type="caution">
    <text evidence="8">The sequence shown here is derived from an EMBL/GenBank/DDBJ whole genome shotgun (WGS) entry which is preliminary data.</text>
</comment>
<accession>A0ABR2W7Y3</accession>
<keyword evidence="4 6" id="KW-0560">Oxidoreductase</keyword>
<evidence type="ECO:0000259" key="7">
    <source>
        <dbReference type="PROSITE" id="PS51352"/>
    </source>
</evidence>
<evidence type="ECO:0000256" key="1">
    <source>
        <dbReference type="ARBA" id="ARBA00010505"/>
    </source>
</evidence>
<comment type="similarity">
    <text evidence="1 6">Belongs to the peroxiredoxin family. Prx5 subfamily.</text>
</comment>
<evidence type="ECO:0000256" key="6">
    <source>
        <dbReference type="RuleBase" id="RU366011"/>
    </source>
</evidence>
<dbReference type="InterPro" id="IPR013766">
    <property type="entry name" value="Thioredoxin_domain"/>
</dbReference>